<proteinExistence type="predicted"/>
<dbReference type="Proteomes" id="UP000269198">
    <property type="component" value="Unassembled WGS sequence"/>
</dbReference>
<dbReference type="EMBL" id="RJMB01000034">
    <property type="protein sequence ID" value="RNL80761.1"/>
    <property type="molecule type" value="Genomic_DNA"/>
</dbReference>
<gene>
    <name evidence="1" type="ORF">EFW17_22350</name>
</gene>
<evidence type="ECO:0000313" key="2">
    <source>
        <dbReference type="Proteomes" id="UP000269198"/>
    </source>
</evidence>
<reference evidence="1 2" key="1">
    <citation type="submission" date="2018-11" db="EMBL/GenBank/DDBJ databases">
        <title>The genome draft of YIM 96095.</title>
        <authorList>
            <person name="Tang S.-K."/>
            <person name="Chunyu W.-X."/>
            <person name="Feng Y.-Z."/>
        </authorList>
    </citation>
    <scope>NUCLEOTIDE SEQUENCE [LARGE SCALE GENOMIC DNA]</scope>
    <source>
        <strain evidence="1 2">YIM 96095</strain>
    </source>
</reference>
<organism evidence="1 2">
    <name type="scientific">Halostreptopolyspora alba</name>
    <dbReference type="NCBI Taxonomy" id="2487137"/>
    <lineage>
        <taxon>Bacteria</taxon>
        <taxon>Bacillati</taxon>
        <taxon>Actinomycetota</taxon>
        <taxon>Actinomycetes</taxon>
        <taxon>Streptosporangiales</taxon>
        <taxon>Nocardiopsidaceae</taxon>
        <taxon>Halostreptopolyspora</taxon>
    </lineage>
</organism>
<protein>
    <submittedName>
        <fullName evidence="1">Uncharacterized protein</fullName>
    </submittedName>
</protein>
<keyword evidence="2" id="KW-1185">Reference proteome</keyword>
<dbReference type="AlphaFoldDB" id="A0A3N0DYX2"/>
<evidence type="ECO:0000313" key="1">
    <source>
        <dbReference type="EMBL" id="RNL80761.1"/>
    </source>
</evidence>
<accession>A0A3N0DYX2</accession>
<name>A0A3N0DYX2_9ACTN</name>
<comment type="caution">
    <text evidence="1">The sequence shown here is derived from an EMBL/GenBank/DDBJ whole genome shotgun (WGS) entry which is preliminary data.</text>
</comment>
<sequence length="65" mass="7247">MAGHWLGHCGLALRDMVVQLAGWRAGEVRSWPAAEWFRTAVTSEPRGDILRYSADVALGWAKHDN</sequence>